<dbReference type="RefSeq" id="WP_107896786.1">
    <property type="nucleotide sequence ID" value="NZ_PYWM01000024.1"/>
</dbReference>
<dbReference type="Proteomes" id="UP000308744">
    <property type="component" value="Unassembled WGS sequence"/>
</dbReference>
<name>A0A4U2YPI3_9BACI</name>
<evidence type="ECO:0000313" key="2">
    <source>
        <dbReference type="Proteomes" id="UP000308744"/>
    </source>
</evidence>
<dbReference type="AlphaFoldDB" id="A0A4U2YPI3"/>
<organism evidence="1 2">
    <name type="scientific">Lysinibacillus mangiferihumi</name>
    <dbReference type="NCBI Taxonomy" id="1130819"/>
    <lineage>
        <taxon>Bacteria</taxon>
        <taxon>Bacillati</taxon>
        <taxon>Bacillota</taxon>
        <taxon>Bacilli</taxon>
        <taxon>Bacillales</taxon>
        <taxon>Bacillaceae</taxon>
        <taxon>Lysinibacillus</taxon>
    </lineage>
</organism>
<protein>
    <submittedName>
        <fullName evidence="1">Uncharacterized protein</fullName>
    </submittedName>
</protein>
<evidence type="ECO:0000313" key="1">
    <source>
        <dbReference type="EMBL" id="TKI63188.1"/>
    </source>
</evidence>
<keyword evidence="2" id="KW-1185">Reference proteome</keyword>
<sequence>MKLQQAALVLSKLPNLLMYYGIPTSEVISAQYDATNEPVHVRVHLLQLDSLRKIGIPYKRMVQGENEYSWTSYHVVKHGVLFVANGPVIVPEHVDAHAMPF</sequence>
<proteinExistence type="predicted"/>
<dbReference type="EMBL" id="SZPU01000071">
    <property type="protein sequence ID" value="TKI63188.1"/>
    <property type="molecule type" value="Genomic_DNA"/>
</dbReference>
<reference evidence="1 2" key="1">
    <citation type="submission" date="2019-04" db="EMBL/GenBank/DDBJ databases">
        <title>Lysinibacillus genome sequencing.</title>
        <authorList>
            <person name="Dunlap C."/>
        </authorList>
    </citation>
    <scope>NUCLEOTIDE SEQUENCE [LARGE SCALE GENOMIC DNA]</scope>
    <source>
        <strain evidence="1 2">CCTCC AB 2010389</strain>
    </source>
</reference>
<gene>
    <name evidence="1" type="ORF">FC756_18555</name>
</gene>
<comment type="caution">
    <text evidence="1">The sequence shown here is derived from an EMBL/GenBank/DDBJ whole genome shotgun (WGS) entry which is preliminary data.</text>
</comment>
<accession>A0A4U2YPI3</accession>